<dbReference type="PANTHER" id="PTHR33055">
    <property type="entry name" value="TRANSPOSASE FOR INSERTION SEQUENCE ELEMENT IS1111A"/>
    <property type="match status" value="1"/>
</dbReference>
<dbReference type="EMBL" id="CP069798">
    <property type="protein sequence ID" value="QRQ82419.1"/>
    <property type="molecule type" value="Genomic_DNA"/>
</dbReference>
<dbReference type="KEGG" id="ptes:JQU52_03150"/>
<keyword evidence="3" id="KW-1185">Reference proteome</keyword>
<name>A0A892ZNK5_9NEIS</name>
<sequence length="270" mass="30958">MMNFQVLGIDISKNKLDCALIRDIGSSKIKTKALPNHLQGFNQLTEWLYKNIGEDLSLLKIFMEATGVYHEALAEYLHNKGIAVYLLNPADSAHYAKYDSLHKTDKADSQSLARAGIDRLMHHKVRQWQPAAPHIKRLNALLARLDALQSDLQREDNRMEKAGFSAVPEAVSQSISTMQTNLKQQISTITQEIEQHIDRHPDLKKTVLYCAAYPVWVKWFHCAWLRSIIANILPPPRKWLPIWDWCRKTGIRQTQRQSHAFQAGQFGHTS</sequence>
<organism evidence="2 3">
    <name type="scientific">Paralysiella testudinis</name>
    <dbReference type="NCBI Taxonomy" id="2809020"/>
    <lineage>
        <taxon>Bacteria</taxon>
        <taxon>Pseudomonadati</taxon>
        <taxon>Pseudomonadota</taxon>
        <taxon>Betaproteobacteria</taxon>
        <taxon>Neisseriales</taxon>
        <taxon>Neisseriaceae</taxon>
        <taxon>Paralysiella</taxon>
    </lineage>
</organism>
<reference evidence="2" key="1">
    <citation type="submission" date="2021-02" db="EMBL/GenBank/DDBJ databases">
        <title>Neisseriaceae sp. 26B isolated from the cloaca of a Common Toad-headed Turtle (Mesoclemmys nasuta).</title>
        <authorList>
            <person name="Spergser J."/>
            <person name="Busse H.-J."/>
        </authorList>
    </citation>
    <scope>NUCLEOTIDE SEQUENCE</scope>
    <source>
        <strain evidence="2">26B</strain>
    </source>
</reference>
<accession>A0A892ZNK5</accession>
<gene>
    <name evidence="2" type="ORF">JQU52_03150</name>
</gene>
<proteinExistence type="predicted"/>
<dbReference type="InterPro" id="IPR047650">
    <property type="entry name" value="Transpos_IS110"/>
</dbReference>
<dbReference type="GO" id="GO:0004803">
    <property type="term" value="F:transposase activity"/>
    <property type="evidence" value="ECO:0007669"/>
    <property type="project" value="InterPro"/>
</dbReference>
<evidence type="ECO:0000259" key="1">
    <source>
        <dbReference type="Pfam" id="PF01548"/>
    </source>
</evidence>
<dbReference type="PANTHER" id="PTHR33055:SF3">
    <property type="entry name" value="PUTATIVE TRANSPOSASE FOR IS117-RELATED"/>
    <property type="match status" value="1"/>
</dbReference>
<evidence type="ECO:0000313" key="2">
    <source>
        <dbReference type="EMBL" id="QRQ82419.1"/>
    </source>
</evidence>
<dbReference type="GO" id="GO:0003677">
    <property type="term" value="F:DNA binding"/>
    <property type="evidence" value="ECO:0007669"/>
    <property type="project" value="InterPro"/>
</dbReference>
<feature type="domain" description="Transposase IS110-like N-terminal" evidence="1">
    <location>
        <begin position="7"/>
        <end position="161"/>
    </location>
</feature>
<dbReference type="Pfam" id="PF01548">
    <property type="entry name" value="DEDD_Tnp_IS110"/>
    <property type="match status" value="1"/>
</dbReference>
<dbReference type="Proteomes" id="UP000653156">
    <property type="component" value="Chromosome"/>
</dbReference>
<dbReference type="InterPro" id="IPR002525">
    <property type="entry name" value="Transp_IS110-like_N"/>
</dbReference>
<dbReference type="AlphaFoldDB" id="A0A892ZNK5"/>
<dbReference type="GO" id="GO:0006313">
    <property type="term" value="P:DNA transposition"/>
    <property type="evidence" value="ECO:0007669"/>
    <property type="project" value="InterPro"/>
</dbReference>
<evidence type="ECO:0000313" key="3">
    <source>
        <dbReference type="Proteomes" id="UP000653156"/>
    </source>
</evidence>
<protein>
    <submittedName>
        <fullName evidence="2">Transposase</fullName>
    </submittedName>
</protein>